<dbReference type="InParanoid" id="D6WDV9"/>
<evidence type="ECO:0000313" key="1">
    <source>
        <dbReference type="EMBL" id="EFA00837.1"/>
    </source>
</evidence>
<dbReference type="Proteomes" id="UP000007266">
    <property type="component" value="Linkage group 3"/>
</dbReference>
<evidence type="ECO:0000313" key="2">
    <source>
        <dbReference type="Proteomes" id="UP000007266"/>
    </source>
</evidence>
<dbReference type="AlphaFoldDB" id="D6WDV9"/>
<dbReference type="HOGENOM" id="CLU_1654417_0_0_1"/>
<proteinExistence type="predicted"/>
<sequence>MEAKYRHYGLGDACRNVKIIHGQELNCSGKDGRDWIVQTDVCWKLTVPTHRSANVLKKACGKGKPEEAGDLDEESHKWIRATSVRTSNQDNGPDTYPGSGCGQIPVFTFFNHSRSLLGFALFPASFVPLSRQISQEPIRDATKNGRVNLKEATFTISMLG</sequence>
<reference evidence="1 2" key="1">
    <citation type="journal article" date="2008" name="Nature">
        <title>The genome of the model beetle and pest Tribolium castaneum.</title>
        <authorList>
            <consortium name="Tribolium Genome Sequencing Consortium"/>
            <person name="Richards S."/>
            <person name="Gibbs R.A."/>
            <person name="Weinstock G.M."/>
            <person name="Brown S.J."/>
            <person name="Denell R."/>
            <person name="Beeman R.W."/>
            <person name="Gibbs R."/>
            <person name="Beeman R.W."/>
            <person name="Brown S.J."/>
            <person name="Bucher G."/>
            <person name="Friedrich M."/>
            <person name="Grimmelikhuijzen C.J."/>
            <person name="Klingler M."/>
            <person name="Lorenzen M."/>
            <person name="Richards S."/>
            <person name="Roth S."/>
            <person name="Schroder R."/>
            <person name="Tautz D."/>
            <person name="Zdobnov E.M."/>
            <person name="Muzny D."/>
            <person name="Gibbs R.A."/>
            <person name="Weinstock G.M."/>
            <person name="Attaway T."/>
            <person name="Bell S."/>
            <person name="Buhay C.J."/>
            <person name="Chandrabose M.N."/>
            <person name="Chavez D."/>
            <person name="Clerk-Blankenburg K.P."/>
            <person name="Cree A."/>
            <person name="Dao M."/>
            <person name="Davis C."/>
            <person name="Chacko J."/>
            <person name="Dinh H."/>
            <person name="Dugan-Rocha S."/>
            <person name="Fowler G."/>
            <person name="Garner T.T."/>
            <person name="Garnes J."/>
            <person name="Gnirke A."/>
            <person name="Hawes A."/>
            <person name="Hernandez J."/>
            <person name="Hines S."/>
            <person name="Holder M."/>
            <person name="Hume J."/>
            <person name="Jhangiani S.N."/>
            <person name="Joshi V."/>
            <person name="Khan Z.M."/>
            <person name="Jackson L."/>
            <person name="Kovar C."/>
            <person name="Kowis A."/>
            <person name="Lee S."/>
            <person name="Lewis L.R."/>
            <person name="Margolis J."/>
            <person name="Morgan M."/>
            <person name="Nazareth L.V."/>
            <person name="Nguyen N."/>
            <person name="Okwuonu G."/>
            <person name="Parker D."/>
            <person name="Richards S."/>
            <person name="Ruiz S.J."/>
            <person name="Santibanez J."/>
            <person name="Savard J."/>
            <person name="Scherer S.E."/>
            <person name="Schneider B."/>
            <person name="Sodergren E."/>
            <person name="Tautz D."/>
            <person name="Vattahil S."/>
            <person name="Villasana D."/>
            <person name="White C.S."/>
            <person name="Wright R."/>
            <person name="Park Y."/>
            <person name="Beeman R.W."/>
            <person name="Lord J."/>
            <person name="Oppert B."/>
            <person name="Lorenzen M."/>
            <person name="Brown S."/>
            <person name="Wang L."/>
            <person name="Savard J."/>
            <person name="Tautz D."/>
            <person name="Richards S."/>
            <person name="Weinstock G."/>
            <person name="Gibbs R.A."/>
            <person name="Liu Y."/>
            <person name="Worley K."/>
            <person name="Weinstock G."/>
            <person name="Elsik C.G."/>
            <person name="Reese J.T."/>
            <person name="Elhaik E."/>
            <person name="Landan G."/>
            <person name="Graur D."/>
            <person name="Arensburger P."/>
            <person name="Atkinson P."/>
            <person name="Beeman R.W."/>
            <person name="Beidler J."/>
            <person name="Brown S.J."/>
            <person name="Demuth J.P."/>
            <person name="Drury D.W."/>
            <person name="Du Y.Z."/>
            <person name="Fujiwara H."/>
            <person name="Lorenzen M."/>
            <person name="Maselli V."/>
            <person name="Osanai M."/>
            <person name="Park Y."/>
            <person name="Robertson H.M."/>
            <person name="Tu Z."/>
            <person name="Wang J.J."/>
            <person name="Wang S."/>
            <person name="Richards S."/>
            <person name="Song H."/>
            <person name="Zhang L."/>
            <person name="Sodergren E."/>
            <person name="Werner D."/>
            <person name="Stanke M."/>
            <person name="Morgenstern B."/>
            <person name="Solovyev V."/>
            <person name="Kosarev P."/>
            <person name="Brown G."/>
            <person name="Chen H.C."/>
            <person name="Ermolaeva O."/>
            <person name="Hlavina W."/>
            <person name="Kapustin Y."/>
            <person name="Kiryutin B."/>
            <person name="Kitts P."/>
            <person name="Maglott D."/>
            <person name="Pruitt K."/>
            <person name="Sapojnikov V."/>
            <person name="Souvorov A."/>
            <person name="Mackey A.J."/>
            <person name="Waterhouse R.M."/>
            <person name="Wyder S."/>
            <person name="Zdobnov E.M."/>
            <person name="Zdobnov E.M."/>
            <person name="Wyder S."/>
            <person name="Kriventseva E.V."/>
            <person name="Kadowaki T."/>
            <person name="Bork P."/>
            <person name="Aranda M."/>
            <person name="Bao R."/>
            <person name="Beermann A."/>
            <person name="Berns N."/>
            <person name="Bolognesi R."/>
            <person name="Bonneton F."/>
            <person name="Bopp D."/>
            <person name="Brown S.J."/>
            <person name="Bucher G."/>
            <person name="Butts T."/>
            <person name="Chaumot A."/>
            <person name="Denell R.E."/>
            <person name="Ferrier D.E."/>
            <person name="Friedrich M."/>
            <person name="Gordon C.M."/>
            <person name="Jindra M."/>
            <person name="Klingler M."/>
            <person name="Lan Q."/>
            <person name="Lattorff H.M."/>
            <person name="Laudet V."/>
            <person name="von Levetsow C."/>
            <person name="Liu Z."/>
            <person name="Lutz R."/>
            <person name="Lynch J.A."/>
            <person name="da Fonseca R.N."/>
            <person name="Posnien N."/>
            <person name="Reuter R."/>
            <person name="Roth S."/>
            <person name="Savard J."/>
            <person name="Schinko J.B."/>
            <person name="Schmitt C."/>
            <person name="Schoppmeier M."/>
            <person name="Schroder R."/>
            <person name="Shippy T.D."/>
            <person name="Simonnet F."/>
            <person name="Marques-Souza H."/>
            <person name="Tautz D."/>
            <person name="Tomoyasu Y."/>
            <person name="Trauner J."/>
            <person name="Van der Zee M."/>
            <person name="Vervoort M."/>
            <person name="Wittkopp N."/>
            <person name="Wimmer E.A."/>
            <person name="Yang X."/>
            <person name="Jones A.K."/>
            <person name="Sattelle D.B."/>
            <person name="Ebert P.R."/>
            <person name="Nelson D."/>
            <person name="Scott J.G."/>
            <person name="Beeman R.W."/>
            <person name="Muthukrishnan S."/>
            <person name="Kramer K.J."/>
            <person name="Arakane Y."/>
            <person name="Beeman R.W."/>
            <person name="Zhu Q."/>
            <person name="Hogenkamp D."/>
            <person name="Dixit R."/>
            <person name="Oppert B."/>
            <person name="Jiang H."/>
            <person name="Zou Z."/>
            <person name="Marshall J."/>
            <person name="Elpidina E."/>
            <person name="Vinokurov K."/>
            <person name="Oppert C."/>
            <person name="Zou Z."/>
            <person name="Evans J."/>
            <person name="Lu Z."/>
            <person name="Zhao P."/>
            <person name="Sumathipala N."/>
            <person name="Altincicek B."/>
            <person name="Vilcinskas A."/>
            <person name="Williams M."/>
            <person name="Hultmark D."/>
            <person name="Hetru C."/>
            <person name="Jiang H."/>
            <person name="Grimmelikhuijzen C.J."/>
            <person name="Hauser F."/>
            <person name="Cazzamali G."/>
            <person name="Williamson M."/>
            <person name="Park Y."/>
            <person name="Li B."/>
            <person name="Tanaka Y."/>
            <person name="Predel R."/>
            <person name="Neupert S."/>
            <person name="Schachtner J."/>
            <person name="Verleyen P."/>
            <person name="Raible F."/>
            <person name="Bork P."/>
            <person name="Friedrich M."/>
            <person name="Walden K.K."/>
            <person name="Robertson H.M."/>
            <person name="Angeli S."/>
            <person name="Foret S."/>
            <person name="Bucher G."/>
            <person name="Schuetz S."/>
            <person name="Maleszka R."/>
            <person name="Wimmer E.A."/>
            <person name="Beeman R.W."/>
            <person name="Lorenzen M."/>
            <person name="Tomoyasu Y."/>
            <person name="Miller S.C."/>
            <person name="Grossmann D."/>
            <person name="Bucher G."/>
        </authorList>
    </citation>
    <scope>NUCLEOTIDE SEQUENCE [LARGE SCALE GENOMIC DNA]</scope>
    <source>
        <strain evidence="1 2">Georgia GA2</strain>
    </source>
</reference>
<accession>D6WDV9</accession>
<protein>
    <submittedName>
        <fullName evidence="1">Uncharacterized protein</fullName>
    </submittedName>
</protein>
<keyword evidence="2" id="KW-1185">Reference proteome</keyword>
<gene>
    <name evidence="1" type="primary">GLEAN_03725</name>
    <name evidence="1" type="ORF">TcasGA2_TC003725</name>
</gene>
<dbReference type="EMBL" id="KQ971323">
    <property type="protein sequence ID" value="EFA00837.1"/>
    <property type="molecule type" value="Genomic_DNA"/>
</dbReference>
<organism evidence="1 2">
    <name type="scientific">Tribolium castaneum</name>
    <name type="common">Red flour beetle</name>
    <dbReference type="NCBI Taxonomy" id="7070"/>
    <lineage>
        <taxon>Eukaryota</taxon>
        <taxon>Metazoa</taxon>
        <taxon>Ecdysozoa</taxon>
        <taxon>Arthropoda</taxon>
        <taxon>Hexapoda</taxon>
        <taxon>Insecta</taxon>
        <taxon>Pterygota</taxon>
        <taxon>Neoptera</taxon>
        <taxon>Endopterygota</taxon>
        <taxon>Coleoptera</taxon>
        <taxon>Polyphaga</taxon>
        <taxon>Cucujiformia</taxon>
        <taxon>Tenebrionidae</taxon>
        <taxon>Tenebrionidae incertae sedis</taxon>
        <taxon>Tribolium</taxon>
    </lineage>
</organism>
<name>D6WDV9_TRICA</name>
<reference evidence="1 2" key="2">
    <citation type="journal article" date="2010" name="Nucleic Acids Res.">
        <title>BeetleBase in 2010: revisions to provide comprehensive genomic information for Tribolium castaneum.</title>
        <authorList>
            <person name="Kim H.S."/>
            <person name="Murphy T."/>
            <person name="Xia J."/>
            <person name="Caragea D."/>
            <person name="Park Y."/>
            <person name="Beeman R.W."/>
            <person name="Lorenzen M.D."/>
            <person name="Butcher S."/>
            <person name="Manak J.R."/>
            <person name="Brown S.J."/>
        </authorList>
    </citation>
    <scope>GENOME REANNOTATION</scope>
    <source>
        <strain evidence="1 2">Georgia GA2</strain>
    </source>
</reference>